<reference evidence="3" key="1">
    <citation type="journal article" date="2019" name="Int. J. Syst. Evol. Microbiol.">
        <title>The Global Catalogue of Microorganisms (GCM) 10K type strain sequencing project: providing services to taxonomists for standard genome sequencing and annotation.</title>
        <authorList>
            <consortium name="The Broad Institute Genomics Platform"/>
            <consortium name="The Broad Institute Genome Sequencing Center for Infectious Disease"/>
            <person name="Wu L."/>
            <person name="Ma J."/>
        </authorList>
    </citation>
    <scope>NUCLEOTIDE SEQUENCE [LARGE SCALE GENOMIC DNA]</scope>
    <source>
        <strain evidence="3">KCTC 42398</strain>
    </source>
</reference>
<gene>
    <name evidence="2" type="ORF">ACFSR8_14040</name>
</gene>
<dbReference type="InterPro" id="IPR014710">
    <property type="entry name" value="RmlC-like_jellyroll"/>
</dbReference>
<evidence type="ECO:0000259" key="1">
    <source>
        <dbReference type="Pfam" id="PF07883"/>
    </source>
</evidence>
<dbReference type="CDD" id="cd02236">
    <property type="entry name" value="cupin_CV2614-like"/>
    <property type="match status" value="1"/>
</dbReference>
<sequence>MNSRIITVFLFLVTLCACKTTKISEIKVEKLAETIKSWNGDTLPKYPEGQPKITVLKITIPPKTKLHRHYHPVINSGIMLKGKLTVVDADENTLYLKEGDVIVELVNKIHYGINEGNRPVEIVVFYAGTEDLPLTVLAKDD</sequence>
<dbReference type="InterPro" id="IPR011051">
    <property type="entry name" value="RmlC_Cupin_sf"/>
</dbReference>
<feature type="domain" description="Cupin type-2" evidence="1">
    <location>
        <begin position="58"/>
        <end position="126"/>
    </location>
</feature>
<dbReference type="Pfam" id="PF07883">
    <property type="entry name" value="Cupin_2"/>
    <property type="match status" value="1"/>
</dbReference>
<comment type="caution">
    <text evidence="2">The sequence shown here is derived from an EMBL/GenBank/DDBJ whole genome shotgun (WGS) entry which is preliminary data.</text>
</comment>
<dbReference type="InterPro" id="IPR013096">
    <property type="entry name" value="Cupin_2"/>
</dbReference>
<proteinExistence type="predicted"/>
<dbReference type="RefSeq" id="WP_380293097.1">
    <property type="nucleotide sequence ID" value="NZ_JBHULY010000034.1"/>
</dbReference>
<evidence type="ECO:0000313" key="3">
    <source>
        <dbReference type="Proteomes" id="UP001597476"/>
    </source>
</evidence>
<accession>A0ABW5TDH8</accession>
<dbReference type="PANTHER" id="PTHR36156">
    <property type="entry name" value="SLR2101 PROTEIN"/>
    <property type="match status" value="1"/>
</dbReference>
<protein>
    <submittedName>
        <fullName evidence="2">Cupin domain-containing protein</fullName>
    </submittedName>
</protein>
<evidence type="ECO:0000313" key="2">
    <source>
        <dbReference type="EMBL" id="MFD2727339.1"/>
    </source>
</evidence>
<name>A0ABW5TDH8_9FLAO</name>
<dbReference type="PANTHER" id="PTHR36156:SF2">
    <property type="entry name" value="CUPIN TYPE-2 DOMAIN-CONTAINING PROTEIN"/>
    <property type="match status" value="1"/>
</dbReference>
<dbReference type="PROSITE" id="PS51257">
    <property type="entry name" value="PROKAR_LIPOPROTEIN"/>
    <property type="match status" value="1"/>
</dbReference>
<dbReference type="InterPro" id="IPR047142">
    <property type="entry name" value="OryJ/VirC-like"/>
</dbReference>
<keyword evidence="3" id="KW-1185">Reference proteome</keyword>
<dbReference type="Proteomes" id="UP001597476">
    <property type="component" value="Unassembled WGS sequence"/>
</dbReference>
<dbReference type="Gene3D" id="2.60.120.10">
    <property type="entry name" value="Jelly Rolls"/>
    <property type="match status" value="1"/>
</dbReference>
<dbReference type="SUPFAM" id="SSF51182">
    <property type="entry name" value="RmlC-like cupins"/>
    <property type="match status" value="1"/>
</dbReference>
<organism evidence="2 3">
    <name type="scientific">Hyunsoonleella rubra</name>
    <dbReference type="NCBI Taxonomy" id="1737062"/>
    <lineage>
        <taxon>Bacteria</taxon>
        <taxon>Pseudomonadati</taxon>
        <taxon>Bacteroidota</taxon>
        <taxon>Flavobacteriia</taxon>
        <taxon>Flavobacteriales</taxon>
        <taxon>Flavobacteriaceae</taxon>
    </lineage>
</organism>
<dbReference type="EMBL" id="JBHULY010000034">
    <property type="protein sequence ID" value="MFD2727339.1"/>
    <property type="molecule type" value="Genomic_DNA"/>
</dbReference>